<evidence type="ECO:0000256" key="5">
    <source>
        <dbReference type="SAM" id="MobiDB-lite"/>
    </source>
</evidence>
<dbReference type="PANTHER" id="PTHR39210:SF1">
    <property type="entry name" value="HEPARIN-SULFATE LYASE"/>
    <property type="match status" value="1"/>
</dbReference>
<evidence type="ECO:0000313" key="9">
    <source>
        <dbReference type="Proteomes" id="UP000579647"/>
    </source>
</evidence>
<dbReference type="GO" id="GO:0016829">
    <property type="term" value="F:lyase activity"/>
    <property type="evidence" value="ECO:0007669"/>
    <property type="project" value="UniProtKB-KW"/>
</dbReference>
<comment type="caution">
    <text evidence="8">The sequence shown here is derived from an EMBL/GenBank/DDBJ whole genome shotgun (WGS) entry which is preliminary data.</text>
</comment>
<evidence type="ECO:0008006" key="10">
    <source>
        <dbReference type="Google" id="ProtNLM"/>
    </source>
</evidence>
<dbReference type="Gene3D" id="1.50.10.100">
    <property type="entry name" value="Chondroitin AC/alginate lyase"/>
    <property type="match status" value="1"/>
</dbReference>
<reference evidence="8 9" key="1">
    <citation type="submission" date="2020-08" db="EMBL/GenBank/DDBJ databases">
        <title>Sequencing the genomes of 1000 actinobacteria strains.</title>
        <authorList>
            <person name="Klenk H.-P."/>
        </authorList>
    </citation>
    <scope>NUCLEOTIDE SEQUENCE [LARGE SCALE GENOMIC DNA]</scope>
    <source>
        <strain evidence="8 9">DSM 44598</strain>
    </source>
</reference>
<feature type="domain" description="Heparinase II/III-like C-terminal" evidence="6">
    <location>
        <begin position="232"/>
        <end position="414"/>
    </location>
</feature>
<dbReference type="Gene3D" id="2.70.98.70">
    <property type="match status" value="1"/>
</dbReference>
<name>A0A840W1U1_9ACTN</name>
<dbReference type="InterPro" id="IPR008929">
    <property type="entry name" value="Chondroitin_lyas"/>
</dbReference>
<evidence type="ECO:0000256" key="3">
    <source>
        <dbReference type="ARBA" id="ARBA00022764"/>
    </source>
</evidence>
<dbReference type="GO" id="GO:0042597">
    <property type="term" value="C:periplasmic space"/>
    <property type="evidence" value="ECO:0007669"/>
    <property type="project" value="UniProtKB-SubCell"/>
</dbReference>
<feature type="domain" description="Heparin-sulfate lyase N-terminal" evidence="7">
    <location>
        <begin position="7"/>
        <end position="201"/>
    </location>
</feature>
<keyword evidence="2" id="KW-0732">Signal</keyword>
<dbReference type="InterPro" id="IPR012480">
    <property type="entry name" value="Hepar_II_III_C"/>
</dbReference>
<keyword evidence="3" id="KW-0574">Periplasm</keyword>
<evidence type="ECO:0000259" key="7">
    <source>
        <dbReference type="Pfam" id="PF16889"/>
    </source>
</evidence>
<dbReference type="PANTHER" id="PTHR39210">
    <property type="entry name" value="HEPARIN-SULFATE LYASE"/>
    <property type="match status" value="1"/>
</dbReference>
<dbReference type="Pfam" id="PF16889">
    <property type="entry name" value="Hepar_II_III_N"/>
    <property type="match status" value="1"/>
</dbReference>
<protein>
    <recommendedName>
        <fullName evidence="10">Heparin-sulfate lyase N-terminal domain-containing protein</fullName>
    </recommendedName>
</protein>
<gene>
    <name evidence="8" type="ORF">HNR07_001916</name>
</gene>
<evidence type="ECO:0000313" key="8">
    <source>
        <dbReference type="EMBL" id="MBB5490779.1"/>
    </source>
</evidence>
<dbReference type="AlphaFoldDB" id="A0A840W1U1"/>
<feature type="region of interest" description="Disordered" evidence="5">
    <location>
        <begin position="533"/>
        <end position="558"/>
    </location>
</feature>
<evidence type="ECO:0000256" key="2">
    <source>
        <dbReference type="ARBA" id="ARBA00022729"/>
    </source>
</evidence>
<evidence type="ECO:0000259" key="6">
    <source>
        <dbReference type="Pfam" id="PF07940"/>
    </source>
</evidence>
<dbReference type="Pfam" id="PF07940">
    <property type="entry name" value="Hepar_II_III_C"/>
    <property type="match status" value="1"/>
</dbReference>
<dbReference type="SUPFAM" id="SSF48230">
    <property type="entry name" value="Chondroitin AC/alginate lyase"/>
    <property type="match status" value="1"/>
</dbReference>
<dbReference type="Proteomes" id="UP000579647">
    <property type="component" value="Unassembled WGS sequence"/>
</dbReference>
<accession>A0A840W1U1</accession>
<sequence>MLANHSHTGEAHYLVWAVNIALDWARQHPVVEPDRSMAWYDMAIGLRAYKLGYLVDAAARTDQIDHTSFALLLSCAKLHLEALADARFFAPHSNHGFYVAAGQMALVRRLRGLPGMGPHREQARARVHQLIQSQFTSTGVHREHSPDYHKMVLNTFEGLVASGLLDRAEFAPLIDRIQEALAWFVLPNSRLAMFGDTIHRDVLQEHRTCALNPALEFVLTQGAHGKPPGDRWRSFDDAGYFVARDRWPTGPQDYGDCSYLAQTASFHSRVHKHADDLSMVWYDRGHELLVDSGKFGYPNRTTPDSELGRAGFYYAHPSRVYVESTRAHNTVEIDGRSYQRRGVKPYGSGLLQAGEHQGVLYSGTHVRHNKTIRHARVLAFRPGEWLLVYAWLWDNLEQPHTYTQRFHFAPELDLCAVGAGFEAALPDTRLHVAPLLPATPLDPVRGQNEPDLLGWISRQDGELRPCWTSAYQINGEASCSMATLLGFGERAPAPGRSTASARGDEVHLRWSQGGEHWEVSFGRPDREDFHLTAGRSAASGRTSTLEKLAGWLRGPRSS</sequence>
<evidence type="ECO:0000256" key="1">
    <source>
        <dbReference type="ARBA" id="ARBA00004418"/>
    </source>
</evidence>
<dbReference type="EMBL" id="JACHDO010000001">
    <property type="protein sequence ID" value="MBB5490779.1"/>
    <property type="molecule type" value="Genomic_DNA"/>
</dbReference>
<comment type="subcellular location">
    <subcellularLocation>
        <location evidence="1">Periplasm</location>
    </subcellularLocation>
</comment>
<evidence type="ECO:0000256" key="4">
    <source>
        <dbReference type="ARBA" id="ARBA00023239"/>
    </source>
</evidence>
<dbReference type="InterPro" id="IPR031680">
    <property type="entry name" value="Hepar_II_III_N"/>
</dbReference>
<proteinExistence type="predicted"/>
<keyword evidence="4" id="KW-0456">Lyase</keyword>
<organism evidence="8 9">
    <name type="scientific">Nocardiopsis metallicus</name>
    <dbReference type="NCBI Taxonomy" id="179819"/>
    <lineage>
        <taxon>Bacteria</taxon>
        <taxon>Bacillati</taxon>
        <taxon>Actinomycetota</taxon>
        <taxon>Actinomycetes</taxon>
        <taxon>Streptosporangiales</taxon>
        <taxon>Nocardiopsidaceae</taxon>
        <taxon>Nocardiopsis</taxon>
    </lineage>
</organism>
<keyword evidence="9" id="KW-1185">Reference proteome</keyword>